<evidence type="ECO:0000256" key="2">
    <source>
        <dbReference type="ARBA" id="ARBA00023239"/>
    </source>
</evidence>
<dbReference type="PANTHER" id="PTHR12128">
    <property type="entry name" value="DIHYDRODIPICOLINATE SYNTHASE"/>
    <property type="match status" value="1"/>
</dbReference>
<evidence type="ECO:0000313" key="6">
    <source>
        <dbReference type="Proteomes" id="UP000679848"/>
    </source>
</evidence>
<dbReference type="AlphaFoldDB" id="A0A810Q841"/>
<dbReference type="CDD" id="cd00408">
    <property type="entry name" value="DHDPS-like"/>
    <property type="match status" value="1"/>
</dbReference>
<dbReference type="Gene3D" id="3.20.20.70">
    <property type="entry name" value="Aldolase class I"/>
    <property type="match status" value="1"/>
</dbReference>
<evidence type="ECO:0000256" key="4">
    <source>
        <dbReference type="PIRSR" id="PIRSR001365-1"/>
    </source>
</evidence>
<evidence type="ECO:0000256" key="1">
    <source>
        <dbReference type="ARBA" id="ARBA00007592"/>
    </source>
</evidence>
<keyword evidence="2 3" id="KW-0456">Lyase</keyword>
<dbReference type="PANTHER" id="PTHR12128:SF66">
    <property type="entry name" value="4-HYDROXY-2-OXOGLUTARATE ALDOLASE, MITOCHONDRIAL"/>
    <property type="match status" value="1"/>
</dbReference>
<feature type="active site" description="Proton donor/acceptor" evidence="4">
    <location>
        <position position="149"/>
    </location>
</feature>
<proteinExistence type="inferred from homology"/>
<dbReference type="PRINTS" id="PR00146">
    <property type="entry name" value="DHPICSNTHASE"/>
</dbReference>
<dbReference type="GO" id="GO:0008840">
    <property type="term" value="F:4-hydroxy-tetrahydrodipicolinate synthase activity"/>
    <property type="evidence" value="ECO:0007669"/>
    <property type="project" value="TreeGrafter"/>
</dbReference>
<gene>
    <name evidence="5" type="ORF">MM59RIKEN_01240</name>
</gene>
<dbReference type="InterPro" id="IPR002220">
    <property type="entry name" value="DapA-like"/>
</dbReference>
<evidence type="ECO:0000256" key="3">
    <source>
        <dbReference type="PIRNR" id="PIRNR001365"/>
    </source>
</evidence>
<evidence type="ECO:0000313" key="5">
    <source>
        <dbReference type="EMBL" id="BCK82805.1"/>
    </source>
</evidence>
<reference evidence="5" key="1">
    <citation type="submission" date="2020-09" db="EMBL/GenBank/DDBJ databases">
        <title>New species isolated from human feces.</title>
        <authorList>
            <person name="Kitahara M."/>
            <person name="Shigeno Y."/>
            <person name="Shime M."/>
            <person name="Matsumoto Y."/>
            <person name="Nakamura S."/>
            <person name="Motooka D."/>
            <person name="Fukuoka S."/>
            <person name="Nishikawa H."/>
            <person name="Benno Y."/>
        </authorList>
    </citation>
    <scope>NUCLEOTIDE SEQUENCE</scope>
    <source>
        <strain evidence="5">MM59</strain>
    </source>
</reference>
<dbReference type="SMART" id="SM01130">
    <property type="entry name" value="DHDPS"/>
    <property type="match status" value="1"/>
</dbReference>
<comment type="similarity">
    <text evidence="1 3">Belongs to the DapA family.</text>
</comment>
<dbReference type="SUPFAM" id="SSF51569">
    <property type="entry name" value="Aldolase"/>
    <property type="match status" value="1"/>
</dbReference>
<organism evidence="5 6">
    <name type="scientific">Pusillibacter faecalis</name>
    <dbReference type="NCBI Taxonomy" id="2714358"/>
    <lineage>
        <taxon>Bacteria</taxon>
        <taxon>Bacillati</taxon>
        <taxon>Bacillota</taxon>
        <taxon>Clostridia</taxon>
        <taxon>Eubacteriales</taxon>
        <taxon>Oscillospiraceae</taxon>
        <taxon>Pusillibacter</taxon>
    </lineage>
</organism>
<feature type="active site" description="Schiff-base intermediate with substrate" evidence="4">
    <location>
        <position position="181"/>
    </location>
</feature>
<dbReference type="PIRSF" id="PIRSF001365">
    <property type="entry name" value="DHDPS"/>
    <property type="match status" value="1"/>
</dbReference>
<sequence>MAMKPIELQRHLKKGGVSYMAVTPFKENGDVDYEGYRQNIRWLVDKIKDFENCTLTPCGSNGEFPHLSHEEHKRVMQICVEEVNGAVPVICGTGRASTHETIELSRFAQEIGADGVQVILPYYFVPMEDGMYAHYEKLAEAIDIGIVIYNNPAFSGSWIQPPLMKKMLEGFGANGKIAGVKDNTPHMMSFDGMASVVKQFDVPLYSGFGEKWYKYQYPWGADGLATPFGNFFPEYPRDVFLASQKNDNKKIDELISMMQPYYAFVGRCNAVRKDTGVLYKPGTAIYGEGNFRFGVVKAAMNLMGLHGGIMRLPLTGPTEKETAELKEILKGLGLL</sequence>
<dbReference type="InterPro" id="IPR013785">
    <property type="entry name" value="Aldolase_TIM"/>
</dbReference>
<name>A0A810Q841_9FIRM</name>
<protein>
    <submittedName>
        <fullName evidence="5">4-hydroxy-tetrahydrodipicolinate synthase</fullName>
    </submittedName>
</protein>
<keyword evidence="6" id="KW-1185">Reference proteome</keyword>
<dbReference type="EMBL" id="AP023420">
    <property type="protein sequence ID" value="BCK82805.1"/>
    <property type="molecule type" value="Genomic_DNA"/>
</dbReference>
<accession>A0A810Q841</accession>
<dbReference type="RefSeq" id="WP_187029083.1">
    <property type="nucleotide sequence ID" value="NZ_AP023420.1"/>
</dbReference>
<dbReference type="Pfam" id="PF00701">
    <property type="entry name" value="DHDPS"/>
    <property type="match status" value="1"/>
</dbReference>
<dbReference type="KEGG" id="pfaa:MM59RIKEN_01240"/>
<dbReference type="Proteomes" id="UP000679848">
    <property type="component" value="Chromosome"/>
</dbReference>